<dbReference type="InterPro" id="IPR005479">
    <property type="entry name" value="CPAse_ATP-bd"/>
</dbReference>
<evidence type="ECO:0000256" key="13">
    <source>
        <dbReference type="ARBA" id="ARBA00022741"/>
    </source>
</evidence>
<dbReference type="STRING" id="667725.A0A0L0FSD1"/>
<evidence type="ECO:0000256" key="23">
    <source>
        <dbReference type="ARBA" id="ARBA00043998"/>
    </source>
</evidence>
<dbReference type="FunFam" id="3.40.50.1370:FF:000005">
    <property type="entry name" value="CAD protein-like isoform X1"/>
    <property type="match status" value="1"/>
</dbReference>
<evidence type="ECO:0000259" key="29">
    <source>
        <dbReference type="PROSITE" id="PS50975"/>
    </source>
</evidence>
<dbReference type="NCBIfam" id="TIGR00670">
    <property type="entry name" value="asp_carb_tr"/>
    <property type="match status" value="1"/>
</dbReference>
<feature type="domain" description="MGS-like" evidence="30">
    <location>
        <begin position="1303"/>
        <end position="1469"/>
    </location>
</feature>
<dbReference type="SUPFAM" id="SSF52440">
    <property type="entry name" value="PreATP-grasp domain"/>
    <property type="match status" value="2"/>
</dbReference>
<evidence type="ECO:0000256" key="27">
    <source>
        <dbReference type="ARBA" id="ARBA00049534"/>
    </source>
</evidence>
<evidence type="ECO:0000256" key="16">
    <source>
        <dbReference type="ARBA" id="ARBA00022842"/>
    </source>
</evidence>
<evidence type="ECO:0000313" key="31">
    <source>
        <dbReference type="EMBL" id="KNC78888.1"/>
    </source>
</evidence>
<dbReference type="HAMAP" id="MF_00001">
    <property type="entry name" value="Asp_carb_tr"/>
    <property type="match status" value="1"/>
</dbReference>
<dbReference type="Pfam" id="PF25596">
    <property type="entry name" value="CPSase_L_D1"/>
    <property type="match status" value="2"/>
</dbReference>
<dbReference type="InterPro" id="IPR029062">
    <property type="entry name" value="Class_I_gatase-like"/>
</dbReference>
<dbReference type="GO" id="GO:0004359">
    <property type="term" value="F:glutaminase activity"/>
    <property type="evidence" value="ECO:0007669"/>
    <property type="project" value="UniProtKB-EC"/>
</dbReference>
<feature type="domain" description="ATP-grasp" evidence="29">
    <location>
        <begin position="504"/>
        <end position="696"/>
    </location>
</feature>
<dbReference type="InterPro" id="IPR013815">
    <property type="entry name" value="ATP_grasp_subdomain_1"/>
</dbReference>
<evidence type="ECO:0000256" key="6">
    <source>
        <dbReference type="ARBA" id="ARBA00009799"/>
    </source>
</evidence>
<dbReference type="Pfam" id="PF02786">
    <property type="entry name" value="CPSase_L_D2"/>
    <property type="match status" value="2"/>
</dbReference>
<dbReference type="PROSITE" id="PS51855">
    <property type="entry name" value="MGS"/>
    <property type="match status" value="1"/>
</dbReference>
<evidence type="ECO:0000256" key="26">
    <source>
        <dbReference type="ARBA" id="ARBA00048859"/>
    </source>
</evidence>
<dbReference type="PROSITE" id="PS00867">
    <property type="entry name" value="CPSASE_2"/>
    <property type="match status" value="2"/>
</dbReference>
<evidence type="ECO:0000256" key="18">
    <source>
        <dbReference type="ARBA" id="ARBA00023211"/>
    </source>
</evidence>
<dbReference type="SUPFAM" id="SSF52021">
    <property type="entry name" value="Carbamoyl phosphate synthetase, small subunit N-terminal domain"/>
    <property type="match status" value="1"/>
</dbReference>
<dbReference type="Gene3D" id="3.40.50.1370">
    <property type="entry name" value="Aspartate/ornithine carbamoyltransferase"/>
    <property type="match status" value="2"/>
</dbReference>
<dbReference type="GO" id="GO:0004070">
    <property type="term" value="F:aspartate carbamoyltransferase activity"/>
    <property type="evidence" value="ECO:0007669"/>
    <property type="project" value="UniProtKB-EC"/>
</dbReference>
<dbReference type="EMBL" id="KQ242403">
    <property type="protein sequence ID" value="KNC78888.1"/>
    <property type="molecule type" value="Genomic_DNA"/>
</dbReference>
<evidence type="ECO:0000256" key="15">
    <source>
        <dbReference type="ARBA" id="ARBA00022840"/>
    </source>
</evidence>
<dbReference type="PROSITE" id="PS51273">
    <property type="entry name" value="GATASE_TYPE_1"/>
    <property type="match status" value="1"/>
</dbReference>
<comment type="pathway">
    <text evidence="5">Pyrimidine metabolism; UMP biosynthesis via de novo pathway; (S)-dihydroorotate from bicarbonate: step 2/3.</text>
</comment>
<dbReference type="Pfam" id="PF00988">
    <property type="entry name" value="CPSase_sm_chain"/>
    <property type="match status" value="1"/>
</dbReference>
<dbReference type="Gene3D" id="3.50.30.20">
    <property type="entry name" value="Carbamoyl-phosphate synthase small subunit, N-terminal domain"/>
    <property type="match status" value="1"/>
</dbReference>
<dbReference type="SUPFAM" id="SSF52335">
    <property type="entry name" value="Methylglyoxal synthase-like"/>
    <property type="match status" value="1"/>
</dbReference>
<sequence>MPGEHIQNQNDTQEVHREGLVEAQLVLEDGTVFQGFSFGSERSTAGEAVFQTGMVGYPEAMTDPSYEGQILTLTYPLVGNYGAPGKDADETGLPMKLESERIHIAALVCQEYSFVYSHWQATQSLRDWLVAEDVPAIFGIDTREVTKKIRETGCMLAKILVGKDIQQNTIEFYNPNDENLVAKVSQREVKTYNPPQGTATRASILCVDVGMKYNQIRCFVERGAKVTVVPWDHAFAQMMATDDYDGLFISNGPGDPTMCDATIENVKQVIEQNKKLSAPKPIFGICLGHQILSLAAGAETSKMLFGNRGHNIPCLDLRSNRCYITTQNHGFHVEESTLPQDWLPLFRNANDQTNEGVPIHGTCPMFVETKHTFLCNIYPSLHLRFVSVTGLSIGQAGEFDYSGSQCIKALKEEGIETVLINSNIATNQTSKGLADKVYFLPVTPEYVLKVIREEKPDGVLVTFGGQTALNCAIAIQQDLIDMGVAVLGTPIPTIEDTEDRERFNEILDSINEKTAVSMAADNTKDAIRGANEIGYPVIVRAAFALGGLGSGFANNDKEMRALVDQALNTSPQVLVERSMKGWKEVEYEVVRDCYDNCITVCNMENFDPLGIHTGDSIVVAPSQTLSDAEYNMLRDTAVKVIRRLGVVGECNIQYALNPNNMEYCIIEVNARLSRSSALASKATGYPLAYVAAKLALNIPLPEILNQVTKKTCACFEPSLDYCVVKIPRWDLRKFDRVSTKVGSAMKSVGEVMSIARTFEEAMQKAVRCVDDSIPGFQAPTAMLESSDEVVADLLENATDKRLFYVAVALERGWTVDRVWELTKIDKWFLSKLSNIVVYRKHLERIGDAPKLTHANVLRAKQLGFSDRQIAEYCSSTEMNVRKIRSSMKIMPWIKQIDTVAAEFPCVTNYLYSTYNASYHDITFNDHGVIMLGSGVYRIGSSVEFDWCAVSAIKALRAEGLKTIMLNYNPETVSTDFDEVDRLYFGNISVETVVDIYEMESSAGVFISMGGQAPNNIAMTLHRNGVKIFGTSPTQIDQAENRYKFSRLLDSMGVDQPRWRELTSLDEAASFCNEVSFPVLVRPSYVLSGAAMNVVHTHDDLQEYLGQAAEVSREHPVVISKFIENAKEIEMDAVAKDGELIMHVISEHVENAGVHSGDATLIQPPQDLDEKTMSRIVAATAAIAQGLRVTGPMNIQFIAKDQTIKVIECNVRASRSFPFVSKTLGVNLIEMATLAMIGKDVVPYPNAGRPKLDYCCIKVPQFSFNRLSGADPIMGVEMASTGEIGCFGRNKHEAYLKGLTAVGFKIPKVKNVLLSIGSFQEKNEFLPCVRELVETGWTIYASPGTGDFLTEHGITVKVLDHIFGEFEHQEKEEFSISHYLRESKIGLYVCLPSRNKYRRPASYISRGYTTRRMAVDFQVPLITNIKCAKLFVDAIYKYPNIADLPLGAHDVISSLDVKSLPGLVDVAVQPETLNKEALTSLTKKCLAAGITLPCFAASGNTSSVVTAPAFTDFALATTNIEDLGADMGANALFIQQENVNVPELFTGLADVPADVALISNASGNTLASLLFISQMQGRAVHFSQVSRADDLNLIAAAKDNMCPVTCDVNPLLLSLSAQDFEATTGSTPTLLNYLASKKACAGTWADVDTIKSNLHLVDAFSAGQCTDHLSEVVVAALTAVKNGLLTIEEFQVKYSEMPRRILRLAPATPAISAEIAVDSENSVATSGIFSDRKTFGRVRAVKLNNSIIAERNEVVGQPTGIYRVAMATGAAGVALNVSAATPGPAPTPKLVTESFPSAFMAEAESPSVGGRSLSQYTPNMTPKTIAASSTPAMTALAHSTASLKHCLSINQFDRKYLHNLFQVASDMRVMVERTGKIDLLSGKVLACVFYEASTRTSTSFQTAMLRLGGQVVNVDSTSSSVTKGESLEDTIRCLECYADAIVLRHPTKGTADVAASVASVPVINAGDGIGEHPTQALLDLYTIREELGTINGLTIAVIGDLKHGRTTHSLVKLLCHYQVNFIFVAEESLAMPEYVLDAVRAAGKKYTVTNDLQQIHQADVWYQTRIQKERFNSVSDYEACKGRFTISAQTLRIAKEKMCILHPLPRVDEITPEVDYDPRAAYFRQMKYGLYVRMALLAVTMAQM</sequence>
<comment type="similarity">
    <text evidence="6">Belongs to the CarB family.</text>
</comment>
<evidence type="ECO:0000256" key="28">
    <source>
        <dbReference type="PROSITE-ProRule" id="PRU00409"/>
    </source>
</evidence>
<keyword evidence="17" id="KW-0665">Pyrimidine biosynthesis</keyword>
<proteinExistence type="inferred from homology"/>
<dbReference type="eggNOG" id="KOG0370">
    <property type="taxonomic scope" value="Eukaryota"/>
</dbReference>
<dbReference type="CDD" id="cd01744">
    <property type="entry name" value="GATase1_CPSase"/>
    <property type="match status" value="1"/>
</dbReference>
<dbReference type="SUPFAM" id="SSF52317">
    <property type="entry name" value="Class I glutamine amidotransferase-like"/>
    <property type="match status" value="1"/>
</dbReference>
<dbReference type="OrthoDB" id="434at2759"/>
<evidence type="ECO:0000256" key="21">
    <source>
        <dbReference type="ARBA" id="ARBA00043979"/>
    </source>
</evidence>
<comment type="catalytic activity">
    <reaction evidence="26">
        <text>carbamoyl phosphate + L-aspartate = N-carbamoyl-L-aspartate + phosphate + H(+)</text>
        <dbReference type="Rhea" id="RHEA:20013"/>
        <dbReference type="ChEBI" id="CHEBI:15378"/>
        <dbReference type="ChEBI" id="CHEBI:29991"/>
        <dbReference type="ChEBI" id="CHEBI:32814"/>
        <dbReference type="ChEBI" id="CHEBI:43474"/>
        <dbReference type="ChEBI" id="CHEBI:58228"/>
        <dbReference type="EC" id="2.1.3.2"/>
    </reaction>
</comment>
<dbReference type="Pfam" id="PF00185">
    <property type="entry name" value="OTCace"/>
    <property type="match status" value="1"/>
</dbReference>
<dbReference type="FunFam" id="3.30.470.20:FF:000004">
    <property type="entry name" value="Carbamoyl-phosphate synthase (glutamine-hydrolyzing)"/>
    <property type="match status" value="1"/>
</dbReference>
<dbReference type="FunFam" id="3.30.1490.20:FF:000001">
    <property type="entry name" value="Carbamoyl-phosphate synthase large chain"/>
    <property type="match status" value="1"/>
</dbReference>
<dbReference type="InterPro" id="IPR006275">
    <property type="entry name" value="CPSase_lsu"/>
</dbReference>
<dbReference type="PRINTS" id="PR00098">
    <property type="entry name" value="CPSASE"/>
</dbReference>
<keyword evidence="14" id="KW-0378">Hydrolase</keyword>
<keyword evidence="16" id="KW-0460">Magnesium</keyword>
<dbReference type="GO" id="GO:0046872">
    <property type="term" value="F:metal ion binding"/>
    <property type="evidence" value="ECO:0007669"/>
    <property type="project" value="UniProtKB-KW"/>
</dbReference>
<keyword evidence="7" id="KW-0055">Arginine biosynthesis</keyword>
<comment type="similarity">
    <text evidence="23">In the 2nd section; belongs to the CarB family.</text>
</comment>
<evidence type="ECO:0000256" key="20">
    <source>
        <dbReference type="ARBA" id="ARBA00043968"/>
    </source>
</evidence>
<dbReference type="Gene3D" id="3.20.20.140">
    <property type="entry name" value="Metal-dependent hydrolases"/>
    <property type="match status" value="1"/>
</dbReference>
<keyword evidence="19" id="KW-0511">Multifunctional enzyme</keyword>
<dbReference type="Pfam" id="PF00117">
    <property type="entry name" value="GATase"/>
    <property type="match status" value="1"/>
</dbReference>
<dbReference type="PRINTS" id="PR00101">
    <property type="entry name" value="ATCASE"/>
</dbReference>
<evidence type="ECO:0000313" key="32">
    <source>
        <dbReference type="Proteomes" id="UP000054560"/>
    </source>
</evidence>
<dbReference type="InterPro" id="IPR005480">
    <property type="entry name" value="CPSase_lsu_oligo"/>
</dbReference>
<comment type="cofactor">
    <cofactor evidence="2">
        <name>Zn(2+)</name>
        <dbReference type="ChEBI" id="CHEBI:29105"/>
    </cofactor>
</comment>
<dbReference type="FunFam" id="3.40.50.20:FF:000001">
    <property type="entry name" value="Carbamoyl-phosphate synthase large chain"/>
    <property type="match status" value="1"/>
</dbReference>
<dbReference type="SMART" id="SM00851">
    <property type="entry name" value="MGS"/>
    <property type="match status" value="1"/>
</dbReference>
<evidence type="ECO:0000256" key="9">
    <source>
        <dbReference type="ARBA" id="ARBA00022605"/>
    </source>
</evidence>
<keyword evidence="32" id="KW-1185">Reference proteome</keyword>
<comment type="similarity">
    <text evidence="21">In the C-terminal section; belongs to the aspartate/ornithine carbamoyltransferase superfamily. ATCase family.</text>
</comment>
<dbReference type="Pfam" id="PF02142">
    <property type="entry name" value="MGS"/>
    <property type="match status" value="1"/>
</dbReference>
<dbReference type="InterPro" id="IPR006132">
    <property type="entry name" value="Asp/Orn_carbamoyltranf_P-bd"/>
</dbReference>
<evidence type="ECO:0000256" key="1">
    <source>
        <dbReference type="ARBA" id="ARBA00001936"/>
    </source>
</evidence>
<dbReference type="GO" id="GO:0016597">
    <property type="term" value="F:amino acid binding"/>
    <property type="evidence" value="ECO:0007669"/>
    <property type="project" value="InterPro"/>
</dbReference>
<dbReference type="SMART" id="SM01096">
    <property type="entry name" value="CPSase_L_D3"/>
    <property type="match status" value="1"/>
</dbReference>
<dbReference type="UniPathway" id="UPA00070">
    <property type="reaction ID" value="UER00115"/>
</dbReference>
<dbReference type="GO" id="GO:0005951">
    <property type="term" value="C:carbamoyl-phosphate synthase complex"/>
    <property type="evidence" value="ECO:0007669"/>
    <property type="project" value="TreeGrafter"/>
</dbReference>
<evidence type="ECO:0000256" key="17">
    <source>
        <dbReference type="ARBA" id="ARBA00022975"/>
    </source>
</evidence>
<feature type="domain" description="ATP-grasp" evidence="29">
    <location>
        <begin position="1045"/>
        <end position="1236"/>
    </location>
</feature>
<dbReference type="SMART" id="SM01097">
    <property type="entry name" value="CPSase_sm_chain"/>
    <property type="match status" value="1"/>
</dbReference>
<dbReference type="InterPro" id="IPR002082">
    <property type="entry name" value="Asp_carbamoyltransf"/>
</dbReference>
<dbReference type="NCBIfam" id="NF002032">
    <property type="entry name" value="PRK00856.1"/>
    <property type="match status" value="1"/>
</dbReference>
<evidence type="ECO:0000256" key="5">
    <source>
        <dbReference type="ARBA" id="ARBA00004852"/>
    </source>
</evidence>
<dbReference type="InterPro" id="IPR036897">
    <property type="entry name" value="CarbamoylP_synth_lsu_oligo_sf"/>
</dbReference>
<dbReference type="InterPro" id="IPR005483">
    <property type="entry name" value="CPSase_dom"/>
</dbReference>
<dbReference type="GO" id="GO:0006207">
    <property type="term" value="P:'de novo' pyrimidine nucleobase biosynthetic process"/>
    <property type="evidence" value="ECO:0007669"/>
    <property type="project" value="InterPro"/>
</dbReference>
<dbReference type="PANTHER" id="PTHR11405">
    <property type="entry name" value="CARBAMOYLTRANSFERASE FAMILY MEMBER"/>
    <property type="match status" value="1"/>
</dbReference>
<comment type="pathway">
    <text evidence="4">Pyrimidine metabolism; UMP biosynthesis via de novo pathway; (S)-dihydroorotate from bicarbonate: step 1/3.</text>
</comment>
<dbReference type="Gene3D" id="3.40.50.880">
    <property type="match status" value="1"/>
</dbReference>
<dbReference type="NCBIfam" id="NF003671">
    <property type="entry name" value="PRK05294.1"/>
    <property type="match status" value="1"/>
</dbReference>
<dbReference type="FunFam" id="3.30.470.20:FF:000001">
    <property type="entry name" value="Carbamoyl-phosphate synthase large chain"/>
    <property type="match status" value="1"/>
</dbReference>
<dbReference type="InterPro" id="IPR016185">
    <property type="entry name" value="PreATP-grasp_dom_sf"/>
</dbReference>
<evidence type="ECO:0000256" key="25">
    <source>
        <dbReference type="ARBA" id="ARBA00048816"/>
    </source>
</evidence>
<dbReference type="PRINTS" id="PR00100">
    <property type="entry name" value="AOTCASE"/>
</dbReference>
<dbReference type="InterPro" id="IPR035686">
    <property type="entry name" value="CPSase_GATase1"/>
</dbReference>
<dbReference type="FunFam" id="1.10.1030.10:FF:000002">
    <property type="entry name" value="Carbamoyl-phosphate synthase large chain"/>
    <property type="match status" value="1"/>
</dbReference>
<evidence type="ECO:0000256" key="2">
    <source>
        <dbReference type="ARBA" id="ARBA00001947"/>
    </source>
</evidence>
<dbReference type="GO" id="GO:0006526">
    <property type="term" value="P:L-arginine biosynthetic process"/>
    <property type="evidence" value="ECO:0007669"/>
    <property type="project" value="UniProtKB-KW"/>
</dbReference>
<dbReference type="PANTHER" id="PTHR11405:SF5">
    <property type="entry name" value="CAD PROTEIN"/>
    <property type="match status" value="1"/>
</dbReference>
<keyword evidence="12" id="KW-0677">Repeat</keyword>
<accession>A0A0L0FSD1</accession>
<dbReference type="PROSITE" id="PS50975">
    <property type="entry name" value="ATP_GRASP"/>
    <property type="match status" value="2"/>
</dbReference>
<keyword evidence="10" id="KW-0808">Transferase</keyword>
<dbReference type="InterPro" id="IPR002474">
    <property type="entry name" value="CarbamoylP_synth_ssu_N"/>
</dbReference>
<dbReference type="PRINTS" id="PR00099">
    <property type="entry name" value="CPSGATASE"/>
</dbReference>
<keyword evidence="9" id="KW-0028">Amino-acid biosynthesis</keyword>
<reference evidence="31 32" key="1">
    <citation type="submission" date="2011-02" db="EMBL/GenBank/DDBJ databases">
        <title>The Genome Sequence of Sphaeroforma arctica JP610.</title>
        <authorList>
            <consortium name="The Broad Institute Genome Sequencing Platform"/>
            <person name="Russ C."/>
            <person name="Cuomo C."/>
            <person name="Young S.K."/>
            <person name="Zeng Q."/>
            <person name="Gargeya S."/>
            <person name="Alvarado L."/>
            <person name="Berlin A."/>
            <person name="Chapman S.B."/>
            <person name="Chen Z."/>
            <person name="Freedman E."/>
            <person name="Gellesch M."/>
            <person name="Goldberg J."/>
            <person name="Griggs A."/>
            <person name="Gujja S."/>
            <person name="Heilman E."/>
            <person name="Heiman D."/>
            <person name="Howarth C."/>
            <person name="Mehta T."/>
            <person name="Neiman D."/>
            <person name="Pearson M."/>
            <person name="Roberts A."/>
            <person name="Saif S."/>
            <person name="Shea T."/>
            <person name="Shenoy N."/>
            <person name="Sisk P."/>
            <person name="Stolte C."/>
            <person name="Sykes S."/>
            <person name="White J."/>
            <person name="Yandava C."/>
            <person name="Burger G."/>
            <person name="Gray M.W."/>
            <person name="Holland P.W.H."/>
            <person name="King N."/>
            <person name="Lang F.B.F."/>
            <person name="Roger A.J."/>
            <person name="Ruiz-Trillo I."/>
            <person name="Haas B."/>
            <person name="Nusbaum C."/>
            <person name="Birren B."/>
        </authorList>
    </citation>
    <scope>NUCLEOTIDE SEQUENCE [LARGE SCALE GENOMIC DNA]</scope>
    <source>
        <strain evidence="31 32">JP610</strain>
    </source>
</reference>
<dbReference type="CDD" id="cd01423">
    <property type="entry name" value="MGS_CPS_I_III"/>
    <property type="match status" value="1"/>
</dbReference>
<dbReference type="SUPFAM" id="SSF53671">
    <property type="entry name" value="Aspartate/ornithine carbamoyltransferase"/>
    <property type="match status" value="1"/>
</dbReference>
<dbReference type="Gene3D" id="1.10.1030.10">
    <property type="entry name" value="Carbamoyl-phosphate synthetase, large subunit oligomerisation domain"/>
    <property type="match status" value="1"/>
</dbReference>
<dbReference type="InterPro" id="IPR017926">
    <property type="entry name" value="GATASE"/>
</dbReference>
<dbReference type="InterPro" id="IPR058047">
    <property type="entry name" value="CPSase_preATP-grasp"/>
</dbReference>
<dbReference type="FunFam" id="3.50.30.20:FF:000002">
    <property type="entry name" value="Carbamoyl-phosphate synthase 1, mitochondrial"/>
    <property type="match status" value="1"/>
</dbReference>
<dbReference type="InterPro" id="IPR036914">
    <property type="entry name" value="MGS-like_dom_sf"/>
</dbReference>
<dbReference type="InterPro" id="IPR036901">
    <property type="entry name" value="Asp/Orn_carbamoylTrfase_sf"/>
</dbReference>
<dbReference type="InterPro" id="IPR006130">
    <property type="entry name" value="Asp/Orn_carbamoylTrfase"/>
</dbReference>
<dbReference type="GO" id="GO:0005524">
    <property type="term" value="F:ATP binding"/>
    <property type="evidence" value="ECO:0007669"/>
    <property type="project" value="UniProtKB-UniRule"/>
</dbReference>
<dbReference type="PROSITE" id="PS00866">
    <property type="entry name" value="CPSASE_1"/>
    <property type="match status" value="2"/>
</dbReference>
<evidence type="ECO:0000256" key="19">
    <source>
        <dbReference type="ARBA" id="ARBA00023268"/>
    </source>
</evidence>
<dbReference type="Pfam" id="PF02729">
    <property type="entry name" value="OTCace_N"/>
    <property type="match status" value="1"/>
</dbReference>
<dbReference type="Gene3D" id="3.40.50.1380">
    <property type="entry name" value="Methylglyoxal synthase-like domain"/>
    <property type="match status" value="1"/>
</dbReference>
<evidence type="ECO:0000256" key="14">
    <source>
        <dbReference type="ARBA" id="ARBA00022801"/>
    </source>
</evidence>
<comment type="similarity">
    <text evidence="20">In the 3rd section; belongs to the metallo-dependent hydrolases superfamily. DHOase family. CAD subfamily.</text>
</comment>
<evidence type="ECO:0000256" key="11">
    <source>
        <dbReference type="ARBA" id="ARBA00022723"/>
    </source>
</evidence>
<name>A0A0L0FSD1_9EUKA</name>
<dbReference type="InterPro" id="IPR032466">
    <property type="entry name" value="Metal_Hydrolase"/>
</dbReference>
<comment type="catalytic activity">
    <reaction evidence="27">
        <text>L-glutamine + H2O = L-glutamate + NH4(+)</text>
        <dbReference type="Rhea" id="RHEA:15889"/>
        <dbReference type="ChEBI" id="CHEBI:15377"/>
        <dbReference type="ChEBI" id="CHEBI:28938"/>
        <dbReference type="ChEBI" id="CHEBI:29985"/>
        <dbReference type="ChEBI" id="CHEBI:58359"/>
        <dbReference type="EC" id="3.5.1.2"/>
    </reaction>
</comment>
<dbReference type="SUPFAM" id="SSF56059">
    <property type="entry name" value="Glutathione synthetase ATP-binding domain-like"/>
    <property type="match status" value="2"/>
</dbReference>
<dbReference type="InterPro" id="IPR006131">
    <property type="entry name" value="Asp_carbamoyltransf_Asp/Orn-bd"/>
</dbReference>
<dbReference type="FunFam" id="3.40.50.20:FF:000002">
    <property type="entry name" value="Carbamoyl-phosphate synthase large chain"/>
    <property type="match status" value="1"/>
</dbReference>
<keyword evidence="13 28" id="KW-0547">Nucleotide-binding</keyword>
<evidence type="ECO:0000256" key="8">
    <source>
        <dbReference type="ARBA" id="ARBA00022598"/>
    </source>
</evidence>
<evidence type="ECO:0000259" key="30">
    <source>
        <dbReference type="PROSITE" id="PS51855"/>
    </source>
</evidence>
<comment type="cofactor">
    <cofactor evidence="1">
        <name>Mn(2+)</name>
        <dbReference type="ChEBI" id="CHEBI:29035"/>
    </cofactor>
</comment>
<dbReference type="InterPro" id="IPR011607">
    <property type="entry name" value="MGS-like_dom"/>
</dbReference>
<dbReference type="GO" id="GO:0006541">
    <property type="term" value="P:glutamine metabolic process"/>
    <property type="evidence" value="ECO:0007669"/>
    <property type="project" value="InterPro"/>
</dbReference>
<organism evidence="31 32">
    <name type="scientific">Sphaeroforma arctica JP610</name>
    <dbReference type="NCBI Taxonomy" id="667725"/>
    <lineage>
        <taxon>Eukaryota</taxon>
        <taxon>Ichthyosporea</taxon>
        <taxon>Ichthyophonida</taxon>
        <taxon>Sphaeroforma</taxon>
    </lineage>
</organism>
<dbReference type="Proteomes" id="UP000054560">
    <property type="component" value="Unassembled WGS sequence"/>
</dbReference>
<dbReference type="FunFam" id="3.40.50.1380:FF:000005">
    <property type="entry name" value="CAD protein-like isoform X1"/>
    <property type="match status" value="1"/>
</dbReference>
<dbReference type="PROSITE" id="PS00097">
    <property type="entry name" value="CARBAMOYLTRANSFERASE"/>
    <property type="match status" value="1"/>
</dbReference>
<gene>
    <name evidence="31" type="ORF">SARC_08699</name>
</gene>
<dbReference type="Gene3D" id="3.30.470.20">
    <property type="entry name" value="ATP-grasp fold, B domain"/>
    <property type="match status" value="2"/>
</dbReference>
<evidence type="ECO:0000256" key="12">
    <source>
        <dbReference type="ARBA" id="ARBA00022737"/>
    </source>
</evidence>
<dbReference type="InterPro" id="IPR011761">
    <property type="entry name" value="ATP-grasp"/>
</dbReference>
<dbReference type="SUPFAM" id="SSF51556">
    <property type="entry name" value="Metallo-dependent hydrolases"/>
    <property type="match status" value="1"/>
</dbReference>
<dbReference type="Pfam" id="PF02787">
    <property type="entry name" value="CPSase_L_D3"/>
    <property type="match status" value="1"/>
</dbReference>
<keyword evidence="18" id="KW-0464">Manganese</keyword>
<comment type="catalytic activity">
    <reaction evidence="25">
        <text>hydrogencarbonate + L-glutamine + 2 ATP + H2O = carbamoyl phosphate + L-glutamate + 2 ADP + phosphate + 2 H(+)</text>
        <dbReference type="Rhea" id="RHEA:18633"/>
        <dbReference type="ChEBI" id="CHEBI:15377"/>
        <dbReference type="ChEBI" id="CHEBI:15378"/>
        <dbReference type="ChEBI" id="CHEBI:17544"/>
        <dbReference type="ChEBI" id="CHEBI:29985"/>
        <dbReference type="ChEBI" id="CHEBI:30616"/>
        <dbReference type="ChEBI" id="CHEBI:43474"/>
        <dbReference type="ChEBI" id="CHEBI:58228"/>
        <dbReference type="ChEBI" id="CHEBI:58359"/>
        <dbReference type="ChEBI" id="CHEBI:456216"/>
        <dbReference type="EC" id="6.3.5.5"/>
    </reaction>
</comment>
<dbReference type="GeneID" id="25909203"/>
<dbReference type="NCBIfam" id="NF009475">
    <property type="entry name" value="PRK12838.1"/>
    <property type="match status" value="1"/>
</dbReference>
<comment type="pathway">
    <text evidence="3">Amino-acid biosynthesis; L-arginine biosynthesis.</text>
</comment>
<dbReference type="InterPro" id="IPR036480">
    <property type="entry name" value="CarbP_synth_ssu_N_sf"/>
</dbReference>
<dbReference type="NCBIfam" id="TIGR01368">
    <property type="entry name" value="CPSaseIIsmall"/>
    <property type="match status" value="1"/>
</dbReference>
<dbReference type="NCBIfam" id="NF009455">
    <property type="entry name" value="PRK12815.1"/>
    <property type="match status" value="1"/>
</dbReference>
<dbReference type="RefSeq" id="XP_014152790.1">
    <property type="nucleotide sequence ID" value="XM_014297315.1"/>
</dbReference>
<dbReference type="FunFam" id="3.40.50.1370:FF:000002">
    <property type="entry name" value="Aspartate carbamoyltransferase 2"/>
    <property type="match status" value="1"/>
</dbReference>
<evidence type="ECO:0000256" key="3">
    <source>
        <dbReference type="ARBA" id="ARBA00004730"/>
    </source>
</evidence>
<dbReference type="GO" id="GO:0004087">
    <property type="term" value="F:carbamoyl-phosphate synthase (ammonia) activity"/>
    <property type="evidence" value="ECO:0007669"/>
    <property type="project" value="UniProtKB-EC"/>
</dbReference>
<evidence type="ECO:0000256" key="7">
    <source>
        <dbReference type="ARBA" id="ARBA00022571"/>
    </source>
</evidence>
<dbReference type="SUPFAM" id="SSF48108">
    <property type="entry name" value="Carbamoyl phosphate synthetase, large subunit connection domain"/>
    <property type="match status" value="1"/>
</dbReference>
<evidence type="ECO:0000256" key="10">
    <source>
        <dbReference type="ARBA" id="ARBA00022679"/>
    </source>
</evidence>
<comment type="catalytic activity">
    <reaction evidence="24">
        <text>hydrogencarbonate + NH4(+) + 2 ATP = carbamoyl phosphate + 2 ADP + phosphate + 2 H(+)</text>
        <dbReference type="Rhea" id="RHEA:18029"/>
        <dbReference type="ChEBI" id="CHEBI:15378"/>
        <dbReference type="ChEBI" id="CHEBI:17544"/>
        <dbReference type="ChEBI" id="CHEBI:28938"/>
        <dbReference type="ChEBI" id="CHEBI:30616"/>
        <dbReference type="ChEBI" id="CHEBI:43474"/>
        <dbReference type="ChEBI" id="CHEBI:58228"/>
        <dbReference type="ChEBI" id="CHEBI:456216"/>
        <dbReference type="EC" id="6.3.4.16"/>
    </reaction>
</comment>
<dbReference type="InterPro" id="IPR006274">
    <property type="entry name" value="CarbamoylP_synth_ssu"/>
</dbReference>
<keyword evidence="11" id="KW-0479">Metal-binding</keyword>
<keyword evidence="8" id="KW-0436">Ligase</keyword>
<keyword evidence="15 28" id="KW-0067">ATP-binding</keyword>
<dbReference type="NCBIfam" id="TIGR01369">
    <property type="entry name" value="CPSaseII_lrg"/>
    <property type="match status" value="1"/>
</dbReference>
<evidence type="ECO:0000256" key="4">
    <source>
        <dbReference type="ARBA" id="ARBA00004812"/>
    </source>
</evidence>
<dbReference type="GO" id="GO:0044205">
    <property type="term" value="P:'de novo' UMP biosynthetic process"/>
    <property type="evidence" value="ECO:0007669"/>
    <property type="project" value="UniProtKB-UniPathway"/>
</dbReference>
<dbReference type="GO" id="GO:0004088">
    <property type="term" value="F:carbamoyl-phosphate synthase (glutamine-hydrolyzing) activity"/>
    <property type="evidence" value="ECO:0007669"/>
    <property type="project" value="UniProtKB-EC"/>
</dbReference>
<comment type="similarity">
    <text evidence="22">In the N-terminal section; belongs to the CarA family.</text>
</comment>
<evidence type="ECO:0000256" key="22">
    <source>
        <dbReference type="ARBA" id="ARBA00043984"/>
    </source>
</evidence>
<evidence type="ECO:0000256" key="24">
    <source>
        <dbReference type="ARBA" id="ARBA00047359"/>
    </source>
</evidence>
<protein>
    <submittedName>
        <fullName evidence="31">Protein URA1</fullName>
    </submittedName>
</protein>
<dbReference type="Gene3D" id="3.40.50.20">
    <property type="match status" value="2"/>
</dbReference>
<dbReference type="Gene3D" id="3.30.1490.20">
    <property type="entry name" value="ATP-grasp fold, A domain"/>
    <property type="match status" value="1"/>
</dbReference>